<evidence type="ECO:0000256" key="1">
    <source>
        <dbReference type="SAM" id="MobiDB-lite"/>
    </source>
</evidence>
<sequence length="188" mass="20149">MRTKLLALLMVLGIAVTGCTGSTFSSGSGSDPVEGTVSGSAAQKFRYVDYDDIFIPNEMTLKNDESFFIGTGSDKLGLMYFTGRVEFRSLATTLIANMGNDGWTLNFNFVSSPRSVLIFSKATRFCVMKIEDGTTKTALSVDVYPINGQERTFRPVIQPSMGSGGGINVAPSRPSGESAPLKEEGLSQ</sequence>
<evidence type="ECO:0000313" key="4">
    <source>
        <dbReference type="Proteomes" id="UP000503840"/>
    </source>
</evidence>
<keyword evidence="4" id="KW-1185">Reference proteome</keyword>
<comment type="caution">
    <text evidence="3">The sequence shown here is derived from an EMBL/GenBank/DDBJ whole genome shotgun (WGS) entry which is preliminary data.</text>
</comment>
<dbReference type="Proteomes" id="UP000503840">
    <property type="component" value="Unassembled WGS sequence"/>
</dbReference>
<feature type="region of interest" description="Disordered" evidence="1">
    <location>
        <begin position="163"/>
        <end position="188"/>
    </location>
</feature>
<dbReference type="RefSeq" id="WP_174406358.1">
    <property type="nucleotide sequence ID" value="NZ_BLVO01000016.1"/>
</dbReference>
<name>A0A7J0BM15_9BACT</name>
<reference evidence="3 4" key="1">
    <citation type="submission" date="2020-05" db="EMBL/GenBank/DDBJ databases">
        <title>Draft genome sequence of Desulfovibrio sp. strain HN2T.</title>
        <authorList>
            <person name="Ueno A."/>
            <person name="Tamazawa S."/>
            <person name="Tamamura S."/>
            <person name="Murakami T."/>
            <person name="Kiyama T."/>
            <person name="Inomata H."/>
            <person name="Amano Y."/>
            <person name="Miyakawa K."/>
            <person name="Tamaki H."/>
            <person name="Naganuma T."/>
            <person name="Kaneko K."/>
        </authorList>
    </citation>
    <scope>NUCLEOTIDE SEQUENCE [LARGE SCALE GENOMIC DNA]</scope>
    <source>
        <strain evidence="3 4">HN2</strain>
    </source>
</reference>
<evidence type="ECO:0008006" key="5">
    <source>
        <dbReference type="Google" id="ProtNLM"/>
    </source>
</evidence>
<dbReference type="PROSITE" id="PS51257">
    <property type="entry name" value="PROKAR_LIPOPROTEIN"/>
    <property type="match status" value="1"/>
</dbReference>
<evidence type="ECO:0000313" key="3">
    <source>
        <dbReference type="EMBL" id="GFM34689.1"/>
    </source>
</evidence>
<proteinExistence type="predicted"/>
<protein>
    <recommendedName>
        <fullName evidence="5">Lipoprotein</fullName>
    </recommendedName>
</protein>
<dbReference type="AlphaFoldDB" id="A0A7J0BM15"/>
<accession>A0A7J0BM15</accession>
<evidence type="ECO:0000256" key="2">
    <source>
        <dbReference type="SAM" id="SignalP"/>
    </source>
</evidence>
<feature type="chain" id="PRO_5029557886" description="Lipoprotein" evidence="2">
    <location>
        <begin position="21"/>
        <end position="188"/>
    </location>
</feature>
<dbReference type="EMBL" id="BLVO01000016">
    <property type="protein sequence ID" value="GFM34689.1"/>
    <property type="molecule type" value="Genomic_DNA"/>
</dbReference>
<organism evidence="3 4">
    <name type="scientific">Desulfovibrio subterraneus</name>
    <dbReference type="NCBI Taxonomy" id="2718620"/>
    <lineage>
        <taxon>Bacteria</taxon>
        <taxon>Pseudomonadati</taxon>
        <taxon>Thermodesulfobacteriota</taxon>
        <taxon>Desulfovibrionia</taxon>
        <taxon>Desulfovibrionales</taxon>
        <taxon>Desulfovibrionaceae</taxon>
        <taxon>Desulfovibrio</taxon>
    </lineage>
</organism>
<keyword evidence="2" id="KW-0732">Signal</keyword>
<feature type="signal peptide" evidence="2">
    <location>
        <begin position="1"/>
        <end position="20"/>
    </location>
</feature>
<gene>
    <name evidence="3" type="ORF">DSM101010T_30540</name>
</gene>